<dbReference type="KEGG" id="smaz:LH19_00850"/>
<feature type="chain" id="PRO_5042132249" evidence="2">
    <location>
        <begin position="22"/>
        <end position="233"/>
    </location>
</feature>
<keyword evidence="4" id="KW-1185">Reference proteome</keyword>
<organism evidence="3 4">
    <name type="scientific">Sphingopyxis macrogoltabida</name>
    <name type="common">Sphingomonas macrogoltabidus</name>
    <dbReference type="NCBI Taxonomy" id="33050"/>
    <lineage>
        <taxon>Bacteria</taxon>
        <taxon>Pseudomonadati</taxon>
        <taxon>Pseudomonadota</taxon>
        <taxon>Alphaproteobacteria</taxon>
        <taxon>Sphingomonadales</taxon>
        <taxon>Sphingomonadaceae</taxon>
        <taxon>Sphingopyxis</taxon>
    </lineage>
</organism>
<keyword evidence="2" id="KW-0732">Signal</keyword>
<reference evidence="4" key="1">
    <citation type="submission" date="2015-11" db="EMBL/GenBank/DDBJ databases">
        <title>Complete genome sequence of a polyethylene-glycol degrader Sphingopyxis macrogoltabida 203N (NBRC 111659).</title>
        <authorList>
            <person name="Yoshiyuki O."/>
            <person name="Shouta N."/>
            <person name="Nagata Y."/>
            <person name="Numata M."/>
            <person name="Tsuchikane K."/>
            <person name="Hosoyama A."/>
            <person name="Yamazoe A."/>
            <person name="Tsuda M."/>
            <person name="Fujita N."/>
            <person name="Kawai F."/>
        </authorList>
    </citation>
    <scope>NUCLEOTIDE SEQUENCE [LARGE SCALE GENOMIC DNA]</scope>
    <source>
        <strain evidence="4">203N</strain>
    </source>
</reference>
<protein>
    <submittedName>
        <fullName evidence="3">Uncharacterized protein</fullName>
    </submittedName>
</protein>
<proteinExistence type="predicted"/>
<sequence>MRFLLPFAALALTAAPLPALACSPAPGYAVPTNMELVAAADMILLATVTGGAQMDAVDGPDAMRIDIAPVTALKGDMAAAPTTLPIALAPDRFAIPSNPYDLENAHPLAQIGGCIRYMVPKGSRLLFFLDRREGQWVPAGGPFSRWAEDVLTDDAPWLQLVRFYVEVAARPEGERATALAARRDEWAAKDDDPVAQLLAADVARQLAGPNQPLRDEGPWMDPDAPAETAPEPE</sequence>
<name>A0AAC8YWI4_SPHMC</name>
<evidence type="ECO:0000256" key="2">
    <source>
        <dbReference type="SAM" id="SignalP"/>
    </source>
</evidence>
<accession>A0AAC8YWI4</accession>
<dbReference type="RefSeq" id="WP_054724076.1">
    <property type="nucleotide sequence ID" value="NZ_CP009429.1"/>
</dbReference>
<evidence type="ECO:0000313" key="3">
    <source>
        <dbReference type="EMBL" id="AMU87593.1"/>
    </source>
</evidence>
<evidence type="ECO:0000313" key="4">
    <source>
        <dbReference type="Proteomes" id="UP000076088"/>
    </source>
</evidence>
<feature type="region of interest" description="Disordered" evidence="1">
    <location>
        <begin position="205"/>
        <end position="233"/>
    </location>
</feature>
<feature type="signal peptide" evidence="2">
    <location>
        <begin position="1"/>
        <end position="21"/>
    </location>
</feature>
<reference evidence="3 4" key="2">
    <citation type="journal article" date="2016" name="Genome Announc.">
        <title>Complete Genome Sequence of Sphingopyxis macrogoltabida Strain 203N (NBRC 111659), a Polyethylene Glycol Degrader.</title>
        <authorList>
            <person name="Ohtsubo Y."/>
            <person name="Nonoyama S."/>
            <person name="Nagata Y."/>
            <person name="Numata M."/>
            <person name="Tsuchikane K."/>
            <person name="Hosoyama A."/>
            <person name="Yamazoe A."/>
            <person name="Tsuda M."/>
            <person name="Fujita N."/>
            <person name="Kawai F."/>
        </authorList>
    </citation>
    <scope>NUCLEOTIDE SEQUENCE [LARGE SCALE GENOMIC DNA]</scope>
    <source>
        <strain evidence="3 4">203N</strain>
    </source>
</reference>
<dbReference type="EMBL" id="CP013344">
    <property type="protein sequence ID" value="AMU87593.1"/>
    <property type="molecule type" value="Genomic_DNA"/>
</dbReference>
<dbReference type="Proteomes" id="UP000076088">
    <property type="component" value="Chromosome"/>
</dbReference>
<gene>
    <name evidence="3" type="ORF">ATM17_00845</name>
</gene>
<dbReference type="AlphaFoldDB" id="A0AAC8YWI4"/>
<evidence type="ECO:0000256" key="1">
    <source>
        <dbReference type="SAM" id="MobiDB-lite"/>
    </source>
</evidence>